<protein>
    <recommendedName>
        <fullName evidence="4">TonB protein C-terminal</fullName>
    </recommendedName>
</protein>
<reference evidence="2 3" key="1">
    <citation type="submission" date="2022-01" db="EMBL/GenBank/DDBJ databases">
        <title>Mariniradius saccharolyticus sp. nov., isolated from sediment of a river.</title>
        <authorList>
            <person name="Liu H."/>
        </authorList>
    </citation>
    <scope>NUCLEOTIDE SEQUENCE [LARGE SCALE GENOMIC DNA]</scope>
    <source>
        <strain evidence="2 3">RY-2</strain>
    </source>
</reference>
<feature type="signal peptide" evidence="1">
    <location>
        <begin position="1"/>
        <end position="19"/>
    </location>
</feature>
<dbReference type="EMBL" id="JAKEVZ010000021">
    <property type="protein sequence ID" value="MCF1753155.1"/>
    <property type="molecule type" value="Genomic_DNA"/>
</dbReference>
<evidence type="ECO:0008006" key="4">
    <source>
        <dbReference type="Google" id="ProtNLM"/>
    </source>
</evidence>
<dbReference type="Gene3D" id="3.30.1150.10">
    <property type="match status" value="1"/>
</dbReference>
<comment type="caution">
    <text evidence="2">The sequence shown here is derived from an EMBL/GenBank/DDBJ whole genome shotgun (WGS) entry which is preliminary data.</text>
</comment>
<gene>
    <name evidence="2" type="ORF">L0U89_18995</name>
</gene>
<dbReference type="Proteomes" id="UP001201449">
    <property type="component" value="Unassembled WGS sequence"/>
</dbReference>
<sequence length="164" mass="18442">MKKLILFSFLFAVTGSSHAANSLSAPLNKPSDYRLALISEYPNPNDPALEELFDYFRKNVKYPTELRRDNVQTHMVVFVQVDDSGKGSVVEIIGENHEGFSGQIIALIEKYPNKWGESYFGKKVGMPFIFQKHKGKEIVPPSLKNASFDELLTPITVTGYDAVR</sequence>
<name>A0ABS9C0S5_9BACT</name>
<evidence type="ECO:0000256" key="1">
    <source>
        <dbReference type="SAM" id="SignalP"/>
    </source>
</evidence>
<dbReference type="RefSeq" id="WP_234862967.1">
    <property type="nucleotide sequence ID" value="NZ_JAKEVZ010000021.1"/>
</dbReference>
<evidence type="ECO:0000313" key="2">
    <source>
        <dbReference type="EMBL" id="MCF1753155.1"/>
    </source>
</evidence>
<keyword evidence="3" id="KW-1185">Reference proteome</keyword>
<proteinExistence type="predicted"/>
<feature type="chain" id="PRO_5047134890" description="TonB protein C-terminal" evidence="1">
    <location>
        <begin position="20"/>
        <end position="164"/>
    </location>
</feature>
<evidence type="ECO:0000313" key="3">
    <source>
        <dbReference type="Proteomes" id="UP001201449"/>
    </source>
</evidence>
<keyword evidence="1" id="KW-0732">Signal</keyword>
<accession>A0ABS9C0S5</accession>
<organism evidence="2 3">
    <name type="scientific">Mariniradius sediminis</name>
    <dbReference type="NCBI Taxonomy" id="2909237"/>
    <lineage>
        <taxon>Bacteria</taxon>
        <taxon>Pseudomonadati</taxon>
        <taxon>Bacteroidota</taxon>
        <taxon>Cytophagia</taxon>
        <taxon>Cytophagales</taxon>
        <taxon>Cyclobacteriaceae</taxon>
        <taxon>Mariniradius</taxon>
    </lineage>
</organism>